<feature type="transmembrane region" description="Helical" evidence="5">
    <location>
        <begin position="134"/>
        <end position="152"/>
    </location>
</feature>
<accession>A0A7Z1DVU7</accession>
<evidence type="ECO:0000256" key="4">
    <source>
        <dbReference type="SAM" id="MobiDB-lite"/>
    </source>
</evidence>
<feature type="transmembrane region" description="Helical" evidence="5">
    <location>
        <begin position="66"/>
        <end position="86"/>
    </location>
</feature>
<dbReference type="EC" id="2.7.7.65" evidence="2"/>
<dbReference type="InterPro" id="IPR043128">
    <property type="entry name" value="Rev_trsase/Diguanyl_cyclase"/>
</dbReference>
<evidence type="ECO:0000313" key="7">
    <source>
        <dbReference type="EMBL" id="OZC36900.1"/>
    </source>
</evidence>
<dbReference type="Pfam" id="PF00990">
    <property type="entry name" value="GGDEF"/>
    <property type="match status" value="1"/>
</dbReference>
<comment type="caution">
    <text evidence="7">The sequence shown here is derived from an EMBL/GenBank/DDBJ whole genome shotgun (WGS) entry which is preliminary data.</text>
</comment>
<feature type="transmembrane region" description="Helical" evidence="5">
    <location>
        <begin position="12"/>
        <end position="34"/>
    </location>
</feature>
<dbReference type="Gene3D" id="3.30.70.270">
    <property type="match status" value="1"/>
</dbReference>
<gene>
    <name evidence="7" type="ORF">B9Q17_08955</name>
</gene>
<feature type="region of interest" description="Disordered" evidence="4">
    <location>
        <begin position="331"/>
        <end position="374"/>
    </location>
</feature>
<dbReference type="SUPFAM" id="SSF55073">
    <property type="entry name" value="Nucleotide cyclase"/>
    <property type="match status" value="1"/>
</dbReference>
<dbReference type="PANTHER" id="PTHR45138:SF9">
    <property type="entry name" value="DIGUANYLATE CYCLASE DGCM-RELATED"/>
    <property type="match status" value="1"/>
</dbReference>
<dbReference type="GO" id="GO:0043709">
    <property type="term" value="P:cell adhesion involved in single-species biofilm formation"/>
    <property type="evidence" value="ECO:0007669"/>
    <property type="project" value="TreeGrafter"/>
</dbReference>
<proteinExistence type="predicted"/>
<feature type="transmembrane region" description="Helical" evidence="5">
    <location>
        <begin position="41"/>
        <end position="60"/>
    </location>
</feature>
<name>A0A7Z1DVU7_9GAMM</name>
<feature type="domain" description="GGDEF" evidence="6">
    <location>
        <begin position="196"/>
        <end position="325"/>
    </location>
</feature>
<dbReference type="AlphaFoldDB" id="A0A7Z1DVU7"/>
<evidence type="ECO:0000256" key="2">
    <source>
        <dbReference type="ARBA" id="ARBA00012528"/>
    </source>
</evidence>
<evidence type="ECO:0000256" key="3">
    <source>
        <dbReference type="ARBA" id="ARBA00034247"/>
    </source>
</evidence>
<keyword evidence="5" id="KW-1133">Transmembrane helix</keyword>
<evidence type="ECO:0000259" key="6">
    <source>
        <dbReference type="PROSITE" id="PS50887"/>
    </source>
</evidence>
<keyword evidence="8" id="KW-1185">Reference proteome</keyword>
<dbReference type="PANTHER" id="PTHR45138">
    <property type="entry name" value="REGULATORY COMPONENTS OF SENSORY TRANSDUCTION SYSTEM"/>
    <property type="match status" value="1"/>
</dbReference>
<evidence type="ECO:0000256" key="5">
    <source>
        <dbReference type="SAM" id="Phobius"/>
    </source>
</evidence>
<dbReference type="PROSITE" id="PS50887">
    <property type="entry name" value="GGDEF"/>
    <property type="match status" value="1"/>
</dbReference>
<reference evidence="7 8" key="1">
    <citation type="submission" date="2017-06" db="EMBL/GenBank/DDBJ databases">
        <title>Draft genome sequence of the halophilic bacterium Marinobacter vinifirmus FB1.</title>
        <authorList>
            <person name="Stepanov V.G."/>
            <person name="Roberts D.J."/>
            <person name="Fox G.E."/>
        </authorList>
    </citation>
    <scope>NUCLEOTIDE SEQUENCE [LARGE SCALE GENOMIC DNA]</scope>
    <source>
        <strain evidence="7 8">FB1</strain>
    </source>
</reference>
<dbReference type="Proteomes" id="UP000216984">
    <property type="component" value="Unassembled WGS sequence"/>
</dbReference>
<dbReference type="EMBL" id="NEFY01000003">
    <property type="protein sequence ID" value="OZC36900.1"/>
    <property type="molecule type" value="Genomic_DNA"/>
</dbReference>
<feature type="compositionally biased region" description="Low complexity" evidence="4">
    <location>
        <begin position="358"/>
        <end position="374"/>
    </location>
</feature>
<organism evidence="7 8">
    <name type="scientific">Marinobacter vinifirmus</name>
    <dbReference type="NCBI Taxonomy" id="355591"/>
    <lineage>
        <taxon>Bacteria</taxon>
        <taxon>Pseudomonadati</taxon>
        <taxon>Pseudomonadota</taxon>
        <taxon>Gammaproteobacteria</taxon>
        <taxon>Pseudomonadales</taxon>
        <taxon>Marinobacteraceae</taxon>
        <taxon>Marinobacter</taxon>
    </lineage>
</organism>
<dbReference type="GO" id="GO:0005886">
    <property type="term" value="C:plasma membrane"/>
    <property type="evidence" value="ECO:0007669"/>
    <property type="project" value="TreeGrafter"/>
</dbReference>
<dbReference type="SMART" id="SM00267">
    <property type="entry name" value="GGDEF"/>
    <property type="match status" value="1"/>
</dbReference>
<dbReference type="GO" id="GO:0052621">
    <property type="term" value="F:diguanylate cyclase activity"/>
    <property type="evidence" value="ECO:0007669"/>
    <property type="project" value="UniProtKB-EC"/>
</dbReference>
<keyword evidence="5" id="KW-0812">Transmembrane</keyword>
<dbReference type="InterPro" id="IPR000160">
    <property type="entry name" value="GGDEF_dom"/>
</dbReference>
<dbReference type="GO" id="GO:1902201">
    <property type="term" value="P:negative regulation of bacterial-type flagellum-dependent cell motility"/>
    <property type="evidence" value="ECO:0007669"/>
    <property type="project" value="TreeGrafter"/>
</dbReference>
<dbReference type="FunFam" id="3.30.70.270:FF:000001">
    <property type="entry name" value="Diguanylate cyclase domain protein"/>
    <property type="match status" value="1"/>
</dbReference>
<comment type="cofactor">
    <cofactor evidence="1">
        <name>Mg(2+)</name>
        <dbReference type="ChEBI" id="CHEBI:18420"/>
    </cofactor>
</comment>
<evidence type="ECO:0000256" key="1">
    <source>
        <dbReference type="ARBA" id="ARBA00001946"/>
    </source>
</evidence>
<feature type="transmembrane region" description="Helical" evidence="5">
    <location>
        <begin position="93"/>
        <end position="122"/>
    </location>
</feature>
<dbReference type="InterPro" id="IPR050469">
    <property type="entry name" value="Diguanylate_Cyclase"/>
</dbReference>
<dbReference type="CDD" id="cd01949">
    <property type="entry name" value="GGDEF"/>
    <property type="match status" value="1"/>
</dbReference>
<comment type="catalytic activity">
    <reaction evidence="3">
        <text>2 GTP = 3',3'-c-di-GMP + 2 diphosphate</text>
        <dbReference type="Rhea" id="RHEA:24898"/>
        <dbReference type="ChEBI" id="CHEBI:33019"/>
        <dbReference type="ChEBI" id="CHEBI:37565"/>
        <dbReference type="ChEBI" id="CHEBI:58805"/>
        <dbReference type="EC" id="2.7.7.65"/>
    </reaction>
</comment>
<dbReference type="NCBIfam" id="TIGR00254">
    <property type="entry name" value="GGDEF"/>
    <property type="match status" value="1"/>
</dbReference>
<dbReference type="InterPro" id="IPR029787">
    <property type="entry name" value="Nucleotide_cyclase"/>
</dbReference>
<sequence>MLHRLKNDFRLSIITLLGASAVLGITPFAVLRFLQGNTMAGLLDTVILAGISFGVIYSWLTGNTRVGGMVLALVACGGAVSVGYVVGEPGLFWLYPCLVTTFFLVAPKIAIVLNIASVLVLMSFGEAFSSQVQMWSFASTAVVVSACAYVFAYRNKNQRVRLEHLATIDPLTGVKNRRSMDEALDLAAANAEQTGQSYALVLLDLDHFKTINDDYGHGVGDSVLTELVALIEHNTRKSDQLFRYGGEEFVLLLPGVDGVGLQSVMTNLQQLLRRRLKHPGGAVTASFGVALLGHGESVASWLRRADNALYEAKESGRDRIVYADALAQAGSGAGRYRNSRQPSSKLAEVSPAVNPTQNPAAPSAGSNASVKVRK</sequence>
<keyword evidence="5" id="KW-0472">Membrane</keyword>
<protein>
    <recommendedName>
        <fullName evidence="2">diguanylate cyclase</fullName>
        <ecNumber evidence="2">2.7.7.65</ecNumber>
    </recommendedName>
</protein>
<evidence type="ECO:0000313" key="8">
    <source>
        <dbReference type="Proteomes" id="UP000216984"/>
    </source>
</evidence>